<dbReference type="SUPFAM" id="SSF51998">
    <property type="entry name" value="PFL-like glycyl radical enzymes"/>
    <property type="match status" value="1"/>
</dbReference>
<dbReference type="Gene3D" id="3.20.70.20">
    <property type="match status" value="1"/>
</dbReference>
<dbReference type="PANTHER" id="PTHR43371:SF1">
    <property type="entry name" value="RIBONUCLEOSIDE-DIPHOSPHATE REDUCTASE"/>
    <property type="match status" value="1"/>
</dbReference>
<keyword evidence="7 11" id="KW-0215">Deoxyribonucleotide synthesis</keyword>
<evidence type="ECO:0000256" key="3">
    <source>
        <dbReference type="ARBA" id="ARBA00022628"/>
    </source>
</evidence>
<evidence type="ECO:0000256" key="7">
    <source>
        <dbReference type="ARBA" id="ARBA00023116"/>
    </source>
</evidence>
<dbReference type="AlphaFoldDB" id="A0A2J6X969"/>
<dbReference type="Pfam" id="PF00317">
    <property type="entry name" value="Ribonuc_red_lgN"/>
    <property type="match status" value="1"/>
</dbReference>
<comment type="similarity">
    <text evidence="11">Belongs to the ribonucleoside diphosphate reductase large chain family.</text>
</comment>
<dbReference type="UniPathway" id="UPA00326"/>
<comment type="function">
    <text evidence="11">Provides the precursors necessary for DNA synthesis. Catalyzes the biosynthesis of deoxyribonucleotides from the corresponding ribonucleotides.</text>
</comment>
<dbReference type="PANTHER" id="PTHR43371">
    <property type="entry name" value="VITAMIN B12-DEPENDENT RIBONUCLEOTIDE REDUCTASE"/>
    <property type="match status" value="1"/>
</dbReference>
<name>A0A2J6X969_9BACT</name>
<evidence type="ECO:0000256" key="9">
    <source>
        <dbReference type="ARBA" id="ARBA00047754"/>
    </source>
</evidence>
<dbReference type="InterPro" id="IPR050862">
    <property type="entry name" value="RdRp_reductase_class-2"/>
</dbReference>
<dbReference type="EMBL" id="PNIX01000057">
    <property type="protein sequence ID" value="PMP83906.1"/>
    <property type="molecule type" value="Genomic_DNA"/>
</dbReference>
<comment type="caution">
    <text evidence="13">The sequence shown here is derived from an EMBL/GenBank/DDBJ whole genome shotgun (WGS) entry which is preliminary data.</text>
</comment>
<keyword evidence="4 10" id="KW-0547">Nucleotide-binding</keyword>
<evidence type="ECO:0000256" key="2">
    <source>
        <dbReference type="ARBA" id="ARBA00012274"/>
    </source>
</evidence>
<dbReference type="InterPro" id="IPR008926">
    <property type="entry name" value="RNR_R1-su_N"/>
</dbReference>
<dbReference type="PROSITE" id="PS51161">
    <property type="entry name" value="ATP_CONE"/>
    <property type="match status" value="1"/>
</dbReference>
<dbReference type="Proteomes" id="UP000236910">
    <property type="component" value="Unassembled WGS sequence"/>
</dbReference>
<evidence type="ECO:0000256" key="1">
    <source>
        <dbReference type="ARBA" id="ARBA00001922"/>
    </source>
</evidence>
<reference evidence="13 14" key="1">
    <citation type="submission" date="2018-01" db="EMBL/GenBank/DDBJ databases">
        <title>Metagenomic assembled genomes from two thermal pools in the Uzon Caldera, Kamchatka, Russia.</title>
        <authorList>
            <person name="Wilkins L."/>
            <person name="Ettinger C."/>
        </authorList>
    </citation>
    <scope>NUCLEOTIDE SEQUENCE [LARGE SCALE GENOMIC DNA]</scope>
    <source>
        <strain evidence="13">ARK-10</strain>
    </source>
</reference>
<evidence type="ECO:0000256" key="11">
    <source>
        <dbReference type="RuleBase" id="RU003410"/>
    </source>
</evidence>
<feature type="domain" description="ATP-cone" evidence="12">
    <location>
        <begin position="5"/>
        <end position="93"/>
    </location>
</feature>
<keyword evidence="5 10" id="KW-0067">ATP-binding</keyword>
<organism evidence="13 14">
    <name type="scientific">Caldisericum exile</name>
    <dbReference type="NCBI Taxonomy" id="693075"/>
    <lineage>
        <taxon>Bacteria</taxon>
        <taxon>Pseudomonadati</taxon>
        <taxon>Caldisericota/Cryosericota group</taxon>
        <taxon>Caldisericota</taxon>
        <taxon>Caldisericia</taxon>
        <taxon>Caldisericales</taxon>
        <taxon>Caldisericaceae</taxon>
        <taxon>Caldisericum</taxon>
    </lineage>
</organism>
<evidence type="ECO:0000256" key="5">
    <source>
        <dbReference type="ARBA" id="ARBA00022840"/>
    </source>
</evidence>
<comment type="cofactor">
    <cofactor evidence="1">
        <name>adenosylcob(III)alamin</name>
        <dbReference type="ChEBI" id="CHEBI:18408"/>
    </cofactor>
</comment>
<comment type="catalytic activity">
    <reaction evidence="9 11">
        <text>a 2'-deoxyribonucleoside 5'-diphosphate + [thioredoxin]-disulfide + H2O = a ribonucleoside 5'-diphosphate + [thioredoxin]-dithiol</text>
        <dbReference type="Rhea" id="RHEA:23252"/>
        <dbReference type="Rhea" id="RHEA-COMP:10698"/>
        <dbReference type="Rhea" id="RHEA-COMP:10700"/>
        <dbReference type="ChEBI" id="CHEBI:15377"/>
        <dbReference type="ChEBI" id="CHEBI:29950"/>
        <dbReference type="ChEBI" id="CHEBI:50058"/>
        <dbReference type="ChEBI" id="CHEBI:57930"/>
        <dbReference type="ChEBI" id="CHEBI:73316"/>
        <dbReference type="EC" id="1.17.4.1"/>
    </reaction>
</comment>
<keyword evidence="3" id="KW-0846">Cobalamin</keyword>
<evidence type="ECO:0000256" key="8">
    <source>
        <dbReference type="ARBA" id="ARBA00023285"/>
    </source>
</evidence>
<evidence type="ECO:0000256" key="10">
    <source>
        <dbReference type="PROSITE-ProRule" id="PRU00492"/>
    </source>
</evidence>
<evidence type="ECO:0000256" key="4">
    <source>
        <dbReference type="ARBA" id="ARBA00022741"/>
    </source>
</evidence>
<dbReference type="InterPro" id="IPR000788">
    <property type="entry name" value="RNR_lg_C"/>
</dbReference>
<protein>
    <recommendedName>
        <fullName evidence="2 11">Ribonucleoside-diphosphate reductase</fullName>
        <ecNumber evidence="2 11">1.17.4.1</ecNumber>
    </recommendedName>
</protein>
<evidence type="ECO:0000313" key="14">
    <source>
        <dbReference type="Proteomes" id="UP000236910"/>
    </source>
</evidence>
<dbReference type="InterPro" id="IPR013509">
    <property type="entry name" value="RNR_lsu_N"/>
</dbReference>
<evidence type="ECO:0000259" key="12">
    <source>
        <dbReference type="PROSITE" id="PS51161"/>
    </source>
</evidence>
<sequence>MNIIKFIRKRNGELEPWDPSKIMTAMRKAFIASGINIDDSTLQNLEKEVERSLRTNVPSVEQVQKKVLKVLETKYYNVYLHYKTYMETRKYARKIKEEKRISTNLKLSPLTLELLSDRYLIPGETPEQMFMRVARAVALPDLIYSVYDPNGSQRNRKITPHYSPPDYLSPLEWEKLKNLFQMASGHIKLSFMDFINYLKLPEVKEYYFQQVQKYYEIMVNLEFLPNSPTLMNANTDLGQLSACFVIPVEDSIEGIYTALLHSALVHKSGGGTGFSFSRLRPNG</sequence>
<dbReference type="GO" id="GO:0004748">
    <property type="term" value="F:ribonucleoside-diphosphate reductase activity, thioredoxin disulfide as acceptor"/>
    <property type="evidence" value="ECO:0007669"/>
    <property type="project" value="UniProtKB-EC"/>
</dbReference>
<dbReference type="SUPFAM" id="SSF48168">
    <property type="entry name" value="R1 subunit of ribonucleotide reductase, N-terminal domain"/>
    <property type="match status" value="2"/>
</dbReference>
<evidence type="ECO:0000256" key="6">
    <source>
        <dbReference type="ARBA" id="ARBA00023002"/>
    </source>
</evidence>
<accession>A0A2J6X969</accession>
<dbReference type="Pfam" id="PF03477">
    <property type="entry name" value="ATP-cone"/>
    <property type="match status" value="1"/>
</dbReference>
<dbReference type="GO" id="GO:0009263">
    <property type="term" value="P:deoxyribonucleotide biosynthetic process"/>
    <property type="evidence" value="ECO:0007669"/>
    <property type="project" value="UniProtKB-KW"/>
</dbReference>
<gene>
    <name evidence="13" type="ORF">C0175_00995</name>
</gene>
<dbReference type="Pfam" id="PF02867">
    <property type="entry name" value="Ribonuc_red_lgC"/>
    <property type="match status" value="1"/>
</dbReference>
<keyword evidence="8" id="KW-0170">Cobalt</keyword>
<dbReference type="InterPro" id="IPR005144">
    <property type="entry name" value="ATP-cone_dom"/>
</dbReference>
<feature type="non-terminal residue" evidence="13">
    <location>
        <position position="283"/>
    </location>
</feature>
<dbReference type="GO" id="GO:0031419">
    <property type="term" value="F:cobalamin binding"/>
    <property type="evidence" value="ECO:0007669"/>
    <property type="project" value="UniProtKB-KW"/>
</dbReference>
<dbReference type="EC" id="1.17.4.1" evidence="2 11"/>
<proteinExistence type="inferred from homology"/>
<evidence type="ECO:0000313" key="13">
    <source>
        <dbReference type="EMBL" id="PMP83906.1"/>
    </source>
</evidence>
<dbReference type="GO" id="GO:0005524">
    <property type="term" value="F:ATP binding"/>
    <property type="evidence" value="ECO:0007669"/>
    <property type="project" value="UniProtKB-UniRule"/>
</dbReference>
<keyword evidence="6 11" id="KW-0560">Oxidoreductase</keyword>